<evidence type="ECO:0000256" key="1">
    <source>
        <dbReference type="SAM" id="MobiDB-lite"/>
    </source>
</evidence>
<feature type="region of interest" description="Disordered" evidence="1">
    <location>
        <begin position="150"/>
        <end position="189"/>
    </location>
</feature>
<dbReference type="Proteomes" id="UP001348098">
    <property type="component" value="Unassembled WGS sequence"/>
</dbReference>
<dbReference type="Pfam" id="PF20199">
    <property type="entry name" value="RepSA"/>
    <property type="match status" value="1"/>
</dbReference>
<reference evidence="2 3" key="1">
    <citation type="submission" date="2023-12" db="EMBL/GenBank/DDBJ databases">
        <title>novel species in genus Nocarida.</title>
        <authorList>
            <person name="Li Z."/>
        </authorList>
    </citation>
    <scope>NUCLEOTIDE SEQUENCE [LARGE SCALE GENOMIC DNA]</scope>
    <source>
        <strain evidence="2 3">CDC186</strain>
    </source>
</reference>
<organism evidence="2 3">
    <name type="scientific">Nocardia implantans</name>
    <dbReference type="NCBI Taxonomy" id="3108168"/>
    <lineage>
        <taxon>Bacteria</taxon>
        <taxon>Bacillati</taxon>
        <taxon>Actinomycetota</taxon>
        <taxon>Actinomycetes</taxon>
        <taxon>Mycobacteriales</taxon>
        <taxon>Nocardiaceae</taxon>
        <taxon>Nocardia</taxon>
    </lineage>
</organism>
<sequence>MTKPIDLDNDNNDTTPARQTAAELRALPNFTDVAIATAEKFGVCTRPVTMRSFDPKTGKVEYVASPCKSTVASVCKPCADKARWLRMTQCREGWHAEVEPVEETRDPSDTQTELLTARADLAQQYRQARDDGDDEMADAIGELVGSLDRDLRDSGFRGPIPPLDPKERKRRSRSTKRRQDVPNLPRKKVERHTIGRVIGGYRSSMMVTLTMPSYGAINQDGAVDSEGKPCSDGSPRNPDSYDYARAARDIVFFSKLVDRWIQNLRRCVGYDVQYFATVEPQKRGAPHLHLLLRGVISREILRMVTAATYHQVWWPHFDPENEVYSGDRMPVWDYRAMTFVNPDTGQALTGWDDAMDVLDAVDDLEPAYTVRFGERMDPGHMKGYIPGQKADRAIGYVTKYLTKSISEVLETDSTRTAIHYDRLHAELQHTPCSPRCAVWLRYGIVPQGASDKTIPGRCKGKAHRRDTLGLPGRRVLVSRRWSGKTLPDHKADRAEFVRQLLASVGIHKPDTSHLIIRPVEPGDQSAPPRDHLILAAIAQRTKWRAEYTNALLAAGAAAQQEHSAIQQAA</sequence>
<keyword evidence="3" id="KW-1185">Reference proteome</keyword>
<comment type="caution">
    <text evidence="2">The sequence shown here is derived from an EMBL/GenBank/DDBJ whole genome shotgun (WGS) entry which is preliminary data.</text>
</comment>
<evidence type="ECO:0000313" key="2">
    <source>
        <dbReference type="EMBL" id="MEB3513547.1"/>
    </source>
</evidence>
<gene>
    <name evidence="2" type="ORF">U3653_26265</name>
</gene>
<dbReference type="InterPro" id="IPR046828">
    <property type="entry name" value="RepSA"/>
</dbReference>
<evidence type="ECO:0000313" key="3">
    <source>
        <dbReference type="Proteomes" id="UP001348098"/>
    </source>
</evidence>
<dbReference type="EMBL" id="JAYKYQ010000012">
    <property type="protein sequence ID" value="MEB3513547.1"/>
    <property type="molecule type" value="Genomic_DNA"/>
</dbReference>
<accession>A0ABU6B1V5</accession>
<name>A0ABU6B1V5_9NOCA</name>
<dbReference type="RefSeq" id="WP_323124491.1">
    <property type="nucleotide sequence ID" value="NZ_JAYESH010000012.1"/>
</dbReference>
<protein>
    <submittedName>
        <fullName evidence="2">Replication initiator</fullName>
    </submittedName>
</protein>
<proteinExistence type="predicted"/>